<reference evidence="3" key="2">
    <citation type="journal article" date="2014" name="ISME J.">
        <title>Microbial stratification in low pH oxic and suboxic macroscopic growths along an acid mine drainage.</title>
        <authorList>
            <person name="Mendez-Garcia C."/>
            <person name="Mesa V."/>
            <person name="Sprenger R.R."/>
            <person name="Richter M."/>
            <person name="Diez M.S."/>
            <person name="Solano J."/>
            <person name="Bargiela R."/>
            <person name="Golyshina O.V."/>
            <person name="Manteca A."/>
            <person name="Ramos J.L."/>
            <person name="Gallego J.R."/>
            <person name="Llorente I."/>
            <person name="Martins Dos Santos V.A."/>
            <person name="Jensen O.N."/>
            <person name="Pelaez A.I."/>
            <person name="Sanchez J."/>
            <person name="Ferrer M."/>
        </authorList>
    </citation>
    <scope>NUCLEOTIDE SEQUENCE</scope>
</reference>
<reference evidence="3" key="1">
    <citation type="submission" date="2013-08" db="EMBL/GenBank/DDBJ databases">
        <authorList>
            <person name="Mendez C."/>
            <person name="Richter M."/>
            <person name="Ferrer M."/>
            <person name="Sanchez J."/>
        </authorList>
    </citation>
    <scope>NUCLEOTIDE SEQUENCE</scope>
</reference>
<evidence type="ECO:0000313" key="3">
    <source>
        <dbReference type="EMBL" id="EQD43915.1"/>
    </source>
</evidence>
<keyword evidence="1" id="KW-0119">Carbohydrate metabolism</keyword>
<dbReference type="EMBL" id="AUZX01011271">
    <property type="protein sequence ID" value="EQD43915.1"/>
    <property type="molecule type" value="Genomic_DNA"/>
</dbReference>
<dbReference type="Gene3D" id="3.40.50.10490">
    <property type="entry name" value="Glucose-6-phosphate isomerase like protein, domain 1"/>
    <property type="match status" value="1"/>
</dbReference>
<dbReference type="GO" id="GO:0016835">
    <property type="term" value="F:carbon-oxygen lyase activity"/>
    <property type="evidence" value="ECO:0007669"/>
    <property type="project" value="TreeGrafter"/>
</dbReference>
<feature type="domain" description="SIS" evidence="2">
    <location>
        <begin position="1"/>
        <end position="119"/>
    </location>
</feature>
<dbReference type="InterPro" id="IPR005486">
    <property type="entry name" value="Glucokinase_regulatory_CS"/>
</dbReference>
<feature type="non-terminal residue" evidence="3">
    <location>
        <position position="1"/>
    </location>
</feature>
<dbReference type="InterPro" id="IPR040190">
    <property type="entry name" value="MURQ/GCKR"/>
</dbReference>
<dbReference type="AlphaFoldDB" id="T1APA7"/>
<evidence type="ECO:0000256" key="1">
    <source>
        <dbReference type="ARBA" id="ARBA00023277"/>
    </source>
</evidence>
<sequence>SGGPAAITHSIENVEDDAHSGAQAILDNNIGPNDVVLGIAAGGTTPYVHGAVEQSRKLGAKTVFLACTAREHIAAVADLYICLPTGPEVLAGSTRLKAGTATKLVLNTITTLTMVKLGKVFGNLMVDLDASKNSKLHDRATRIIIQITRLDRDAARQLLHSARGNVKRALVM</sequence>
<dbReference type="NCBIfam" id="NF003915">
    <property type="entry name" value="PRK05441.1"/>
    <property type="match status" value="1"/>
</dbReference>
<dbReference type="Pfam" id="PF01380">
    <property type="entry name" value="SIS"/>
    <property type="match status" value="1"/>
</dbReference>
<name>T1APA7_9ZZZZ</name>
<dbReference type="GO" id="GO:0016803">
    <property type="term" value="F:ether hydrolase activity"/>
    <property type="evidence" value="ECO:0007669"/>
    <property type="project" value="TreeGrafter"/>
</dbReference>
<feature type="non-terminal residue" evidence="3">
    <location>
        <position position="172"/>
    </location>
</feature>
<dbReference type="GO" id="GO:0097367">
    <property type="term" value="F:carbohydrate derivative binding"/>
    <property type="evidence" value="ECO:0007669"/>
    <property type="project" value="InterPro"/>
</dbReference>
<dbReference type="Gene3D" id="1.10.8.1080">
    <property type="match status" value="1"/>
</dbReference>
<dbReference type="GO" id="GO:0009254">
    <property type="term" value="P:peptidoglycan turnover"/>
    <property type="evidence" value="ECO:0007669"/>
    <property type="project" value="TreeGrafter"/>
</dbReference>
<comment type="caution">
    <text evidence="3">The sequence shown here is derived from an EMBL/GenBank/DDBJ whole genome shotgun (WGS) entry which is preliminary data.</text>
</comment>
<dbReference type="PANTHER" id="PTHR10088:SF4">
    <property type="entry name" value="GLUCOKINASE REGULATORY PROTEIN"/>
    <property type="match status" value="1"/>
</dbReference>
<organism evidence="3">
    <name type="scientific">mine drainage metagenome</name>
    <dbReference type="NCBI Taxonomy" id="410659"/>
    <lineage>
        <taxon>unclassified sequences</taxon>
        <taxon>metagenomes</taxon>
        <taxon>ecological metagenomes</taxon>
    </lineage>
</organism>
<dbReference type="PANTHER" id="PTHR10088">
    <property type="entry name" value="GLUCOKINASE REGULATORY PROTEIN"/>
    <property type="match status" value="1"/>
</dbReference>
<dbReference type="PROSITE" id="PS51464">
    <property type="entry name" value="SIS"/>
    <property type="match status" value="1"/>
</dbReference>
<dbReference type="GO" id="GO:0046348">
    <property type="term" value="P:amino sugar catabolic process"/>
    <property type="evidence" value="ECO:0007669"/>
    <property type="project" value="TreeGrafter"/>
</dbReference>
<dbReference type="InterPro" id="IPR046348">
    <property type="entry name" value="SIS_dom_sf"/>
</dbReference>
<dbReference type="SUPFAM" id="SSF53697">
    <property type="entry name" value="SIS domain"/>
    <property type="match status" value="1"/>
</dbReference>
<protein>
    <submittedName>
        <fullName evidence="3">N-acetylmuramic acid-6-phosphate etherase</fullName>
    </submittedName>
</protein>
<evidence type="ECO:0000259" key="2">
    <source>
        <dbReference type="PROSITE" id="PS51464"/>
    </source>
</evidence>
<accession>T1APA7</accession>
<gene>
    <name evidence="3" type="ORF">B1A_15363</name>
</gene>
<dbReference type="InterPro" id="IPR001347">
    <property type="entry name" value="SIS_dom"/>
</dbReference>
<dbReference type="PROSITE" id="PS01272">
    <property type="entry name" value="GCKR"/>
    <property type="match status" value="1"/>
</dbReference>
<proteinExistence type="predicted"/>